<dbReference type="Pfam" id="PF00753">
    <property type="entry name" value="Lactamase_B"/>
    <property type="match status" value="1"/>
</dbReference>
<sequence>MSRPPPLLLTVDVAIINTGARLTGIKAHDFFGPPNPNHKWLAAPILSFLIRHSSPNPPERTLLFDLGLRKDWRNLSPEIVSTLQAEGWTLHAPTDVHSILRDSTSGLPPIEAIIWSHAHFDHTGDPSLFPPSTKLIVGPGSREHLFPGYPSNPCSTILESDYHGREVEELDFDPSSRGSKTLRIGQFEAIDYFGDGSFYLLNAPGHAVGHICGLARVGCSREGKTGWRSRFILMAGDAVHHVGELRPSLRVPLATEGEQSVRTRPFYTPVAAAGRRWHADAEEGERTLRRMQEADGRDEILIVAAHDETVLGVVDVFPEFVGDFVAEGWVDKVKWRFLRDCLGPELTEKSQGTSTRT</sequence>
<keyword evidence="4" id="KW-0862">Zinc</keyword>
<dbReference type="Gene3D" id="3.60.15.10">
    <property type="entry name" value="Ribonuclease Z/Hydroxyacylglutathione hydrolase-like"/>
    <property type="match status" value="1"/>
</dbReference>
<reference evidence="6" key="1">
    <citation type="submission" date="2023-06" db="EMBL/GenBank/DDBJ databases">
        <title>Genome-scale phylogeny and comparative genomics of the fungal order Sordariales.</title>
        <authorList>
            <consortium name="Lawrence Berkeley National Laboratory"/>
            <person name="Hensen N."/>
            <person name="Bonometti L."/>
            <person name="Westerberg I."/>
            <person name="Brannstrom I.O."/>
            <person name="Guillou S."/>
            <person name="Cros-Aarteil S."/>
            <person name="Calhoun S."/>
            <person name="Haridas S."/>
            <person name="Kuo A."/>
            <person name="Mondo S."/>
            <person name="Pangilinan J."/>
            <person name="Riley R."/>
            <person name="Labutti K."/>
            <person name="Andreopoulos B."/>
            <person name="Lipzen A."/>
            <person name="Chen C."/>
            <person name="Yanf M."/>
            <person name="Daum C."/>
            <person name="Ng V."/>
            <person name="Clum A."/>
            <person name="Steindorff A."/>
            <person name="Ohm R."/>
            <person name="Martin F."/>
            <person name="Silar P."/>
            <person name="Natvig D."/>
            <person name="Lalanne C."/>
            <person name="Gautier V."/>
            <person name="Ament-Velasquez S.L."/>
            <person name="Kruys A."/>
            <person name="Hutchinson M.I."/>
            <person name="Powell A.J."/>
            <person name="Barry K."/>
            <person name="Miller A.N."/>
            <person name="Grigoriev I.V."/>
            <person name="Debuchy R."/>
            <person name="Gladieux P."/>
            <person name="Thoren M.H."/>
            <person name="Johannesson H."/>
        </authorList>
    </citation>
    <scope>NUCLEOTIDE SEQUENCE</scope>
    <source>
        <strain evidence="6">PSN4</strain>
    </source>
</reference>
<proteinExistence type="inferred from homology"/>
<evidence type="ECO:0000313" key="7">
    <source>
        <dbReference type="Proteomes" id="UP001239445"/>
    </source>
</evidence>
<feature type="domain" description="Metallo-beta-lactamase" evidence="5">
    <location>
        <begin position="44"/>
        <end position="306"/>
    </location>
</feature>
<evidence type="ECO:0000256" key="2">
    <source>
        <dbReference type="ARBA" id="ARBA00022723"/>
    </source>
</evidence>
<dbReference type="AlphaFoldDB" id="A0AAJ0BKD3"/>
<name>A0AAJ0BKD3_9PEZI</name>
<dbReference type="EMBL" id="MU839828">
    <property type="protein sequence ID" value="KAK1759811.1"/>
    <property type="molecule type" value="Genomic_DNA"/>
</dbReference>
<keyword evidence="3" id="KW-0378">Hydrolase</keyword>
<evidence type="ECO:0000256" key="4">
    <source>
        <dbReference type="ARBA" id="ARBA00022833"/>
    </source>
</evidence>
<dbReference type="SUPFAM" id="SSF56281">
    <property type="entry name" value="Metallo-hydrolase/oxidoreductase"/>
    <property type="match status" value="1"/>
</dbReference>
<dbReference type="InterPro" id="IPR001279">
    <property type="entry name" value="Metallo-B-lactamas"/>
</dbReference>
<dbReference type="GO" id="GO:0016787">
    <property type="term" value="F:hydrolase activity"/>
    <property type="evidence" value="ECO:0007669"/>
    <property type="project" value="UniProtKB-KW"/>
</dbReference>
<keyword evidence="2" id="KW-0479">Metal-binding</keyword>
<gene>
    <name evidence="6" type="ORF">QBC47DRAFT_450222</name>
</gene>
<evidence type="ECO:0000259" key="5">
    <source>
        <dbReference type="SMART" id="SM00849"/>
    </source>
</evidence>
<keyword evidence="7" id="KW-1185">Reference proteome</keyword>
<evidence type="ECO:0000313" key="6">
    <source>
        <dbReference type="EMBL" id="KAK1759811.1"/>
    </source>
</evidence>
<evidence type="ECO:0000256" key="3">
    <source>
        <dbReference type="ARBA" id="ARBA00022801"/>
    </source>
</evidence>
<dbReference type="InterPro" id="IPR051013">
    <property type="entry name" value="MBL_superfamily_lactonases"/>
</dbReference>
<dbReference type="CDD" id="cd07730">
    <property type="entry name" value="metallo-hydrolase-like_MBL-fold"/>
    <property type="match status" value="1"/>
</dbReference>
<protein>
    <submittedName>
        <fullName evidence="6">Metallo-beta-lactamase superfamily protein</fullName>
    </submittedName>
</protein>
<organism evidence="6 7">
    <name type="scientific">Echria macrotheca</name>
    <dbReference type="NCBI Taxonomy" id="438768"/>
    <lineage>
        <taxon>Eukaryota</taxon>
        <taxon>Fungi</taxon>
        <taxon>Dikarya</taxon>
        <taxon>Ascomycota</taxon>
        <taxon>Pezizomycotina</taxon>
        <taxon>Sordariomycetes</taxon>
        <taxon>Sordariomycetidae</taxon>
        <taxon>Sordariales</taxon>
        <taxon>Schizotheciaceae</taxon>
        <taxon>Echria</taxon>
    </lineage>
</organism>
<evidence type="ECO:0000256" key="1">
    <source>
        <dbReference type="ARBA" id="ARBA00007749"/>
    </source>
</evidence>
<accession>A0AAJ0BKD3</accession>
<dbReference type="PANTHER" id="PTHR42978">
    <property type="entry name" value="QUORUM-QUENCHING LACTONASE YTNP-RELATED-RELATED"/>
    <property type="match status" value="1"/>
</dbReference>
<comment type="similarity">
    <text evidence="1">Belongs to the metallo-beta-lactamase superfamily.</text>
</comment>
<dbReference type="InterPro" id="IPR036866">
    <property type="entry name" value="RibonucZ/Hydroxyglut_hydro"/>
</dbReference>
<dbReference type="PANTHER" id="PTHR42978:SF5">
    <property type="entry name" value="METALLO-BETA-LACTAMASE DOMAIN-CONTAINING PROTEIN"/>
    <property type="match status" value="1"/>
</dbReference>
<dbReference type="GO" id="GO:0046872">
    <property type="term" value="F:metal ion binding"/>
    <property type="evidence" value="ECO:0007669"/>
    <property type="project" value="UniProtKB-KW"/>
</dbReference>
<dbReference type="SMART" id="SM00849">
    <property type="entry name" value="Lactamase_B"/>
    <property type="match status" value="1"/>
</dbReference>
<dbReference type="Proteomes" id="UP001239445">
    <property type="component" value="Unassembled WGS sequence"/>
</dbReference>
<comment type="caution">
    <text evidence="6">The sequence shown here is derived from an EMBL/GenBank/DDBJ whole genome shotgun (WGS) entry which is preliminary data.</text>
</comment>